<evidence type="ECO:0000256" key="2">
    <source>
        <dbReference type="ARBA" id="ARBA00022741"/>
    </source>
</evidence>
<reference evidence="6" key="2">
    <citation type="journal article" date="2023" name="Plants (Basel)">
        <title>Annotation of the Turnera subulata (Passifloraceae) Draft Genome Reveals the S-Locus Evolved after the Divergence of Turneroideae from Passifloroideae in a Stepwise Manner.</title>
        <authorList>
            <person name="Henning P.M."/>
            <person name="Roalson E.H."/>
            <person name="Mir W."/>
            <person name="McCubbin A.G."/>
            <person name="Shore J.S."/>
        </authorList>
    </citation>
    <scope>NUCLEOTIDE SEQUENCE</scope>
    <source>
        <strain evidence="6">F60SS</strain>
    </source>
</reference>
<dbReference type="GO" id="GO:0009941">
    <property type="term" value="C:chloroplast envelope"/>
    <property type="evidence" value="ECO:0007669"/>
    <property type="project" value="TreeGrafter"/>
</dbReference>
<keyword evidence="1" id="KW-0813">Transport</keyword>
<dbReference type="GO" id="GO:0016887">
    <property type="term" value="F:ATP hydrolysis activity"/>
    <property type="evidence" value="ECO:0007669"/>
    <property type="project" value="InterPro"/>
</dbReference>
<dbReference type="InterPro" id="IPR017871">
    <property type="entry name" value="ABC_transporter-like_CS"/>
</dbReference>
<proteinExistence type="predicted"/>
<evidence type="ECO:0000313" key="6">
    <source>
        <dbReference type="EMBL" id="KAJ4842587.1"/>
    </source>
</evidence>
<dbReference type="SUPFAM" id="SSF52540">
    <property type="entry name" value="P-loop containing nucleoside triphosphate hydrolases"/>
    <property type="match status" value="1"/>
</dbReference>
<feature type="region of interest" description="Disordered" evidence="4">
    <location>
        <begin position="14"/>
        <end position="37"/>
    </location>
</feature>
<dbReference type="GO" id="GO:0005524">
    <property type="term" value="F:ATP binding"/>
    <property type="evidence" value="ECO:0007669"/>
    <property type="project" value="UniProtKB-KW"/>
</dbReference>
<dbReference type="PANTHER" id="PTHR43514:SF4">
    <property type="entry name" value="ABC TRANSPORTER I FAMILY MEMBER 10"/>
    <property type="match status" value="1"/>
</dbReference>
<accession>A0A9Q0G5J2</accession>
<keyword evidence="3" id="KW-0067">ATP-binding</keyword>
<keyword evidence="7" id="KW-1185">Reference proteome</keyword>
<dbReference type="InterPro" id="IPR003593">
    <property type="entry name" value="AAA+_ATPase"/>
</dbReference>
<dbReference type="Gene3D" id="3.40.50.300">
    <property type="entry name" value="P-loop containing nucleotide triphosphate hydrolases"/>
    <property type="match status" value="1"/>
</dbReference>
<dbReference type="InterPro" id="IPR015856">
    <property type="entry name" value="ABC_transpr_CbiO/EcfA_su"/>
</dbReference>
<evidence type="ECO:0000313" key="7">
    <source>
        <dbReference type="Proteomes" id="UP001141552"/>
    </source>
</evidence>
<gene>
    <name evidence="6" type="primary">ABCI10</name>
    <name evidence="6" type="ORF">Tsubulata_009948</name>
</gene>
<comment type="caution">
    <text evidence="6">The sequence shown here is derived from an EMBL/GenBank/DDBJ whole genome shotgun (WGS) entry which is preliminary data.</text>
</comment>
<dbReference type="InterPro" id="IPR050334">
    <property type="entry name" value="Molybdenum_import_ModC"/>
</dbReference>
<dbReference type="AlphaFoldDB" id="A0A9Q0G5J2"/>
<evidence type="ECO:0000256" key="3">
    <source>
        <dbReference type="ARBA" id="ARBA00022840"/>
    </source>
</evidence>
<dbReference type="PROSITE" id="PS00211">
    <property type="entry name" value="ABC_TRANSPORTER_1"/>
    <property type="match status" value="1"/>
</dbReference>
<protein>
    <submittedName>
        <fullName evidence="6">ABC transporter I member 10</fullName>
    </submittedName>
</protein>
<dbReference type="EMBL" id="JAKUCV010002457">
    <property type="protein sequence ID" value="KAJ4842587.1"/>
    <property type="molecule type" value="Genomic_DNA"/>
</dbReference>
<dbReference type="GO" id="GO:0055085">
    <property type="term" value="P:transmembrane transport"/>
    <property type="evidence" value="ECO:0007669"/>
    <property type="project" value="InterPro"/>
</dbReference>
<dbReference type="PROSITE" id="PS50893">
    <property type="entry name" value="ABC_TRANSPORTER_2"/>
    <property type="match status" value="1"/>
</dbReference>
<reference evidence="6" key="1">
    <citation type="submission" date="2022-02" db="EMBL/GenBank/DDBJ databases">
        <authorList>
            <person name="Henning P.M."/>
            <person name="McCubbin A.G."/>
            <person name="Shore J.S."/>
        </authorList>
    </citation>
    <scope>NUCLEOTIDE SEQUENCE</scope>
    <source>
        <strain evidence="6">F60SS</strain>
        <tissue evidence="6">Leaves</tissue>
    </source>
</reference>
<dbReference type="GO" id="GO:0016020">
    <property type="term" value="C:membrane"/>
    <property type="evidence" value="ECO:0007669"/>
    <property type="project" value="InterPro"/>
</dbReference>
<dbReference type="InterPro" id="IPR027417">
    <property type="entry name" value="P-loop_NTPase"/>
</dbReference>
<evidence type="ECO:0000256" key="1">
    <source>
        <dbReference type="ARBA" id="ARBA00022448"/>
    </source>
</evidence>
<dbReference type="InterPro" id="IPR003439">
    <property type="entry name" value="ABC_transporter-like_ATP-bd"/>
</dbReference>
<dbReference type="Pfam" id="PF00005">
    <property type="entry name" value="ABC_tran"/>
    <property type="match status" value="1"/>
</dbReference>
<name>A0A9Q0G5J2_9ROSI</name>
<dbReference type="PANTHER" id="PTHR43514">
    <property type="entry name" value="ABC TRANSPORTER I FAMILY MEMBER 10"/>
    <property type="match status" value="1"/>
</dbReference>
<dbReference type="SMART" id="SM00382">
    <property type="entry name" value="AAA"/>
    <property type="match status" value="1"/>
</dbReference>
<dbReference type="OrthoDB" id="6500128at2759"/>
<feature type="domain" description="ABC transporter" evidence="5">
    <location>
        <begin position="45"/>
        <end position="271"/>
    </location>
</feature>
<dbReference type="CDD" id="cd03225">
    <property type="entry name" value="ABC_cobalt_CbiO_domain1"/>
    <property type="match status" value="1"/>
</dbReference>
<organism evidence="6 7">
    <name type="scientific">Turnera subulata</name>
    <dbReference type="NCBI Taxonomy" id="218843"/>
    <lineage>
        <taxon>Eukaryota</taxon>
        <taxon>Viridiplantae</taxon>
        <taxon>Streptophyta</taxon>
        <taxon>Embryophyta</taxon>
        <taxon>Tracheophyta</taxon>
        <taxon>Spermatophyta</taxon>
        <taxon>Magnoliopsida</taxon>
        <taxon>eudicotyledons</taxon>
        <taxon>Gunneridae</taxon>
        <taxon>Pentapetalae</taxon>
        <taxon>rosids</taxon>
        <taxon>fabids</taxon>
        <taxon>Malpighiales</taxon>
        <taxon>Passifloraceae</taxon>
        <taxon>Turnera</taxon>
    </lineage>
</organism>
<keyword evidence="2" id="KW-0547">Nucleotide-binding</keyword>
<sequence length="275" mass="30253">MYLCTSKTLTITPRPKAFPDASTPHLPPLQSASTSRSDITEDISIDCRNLNFYIQMRHDGKSVPILKDCSLRVPSGQLWMLLGPNGCGKSTLLKVLAGLLNPNSGNLWVKSPKSFVFQNPDHQVVMPTVEADVAFGLGKFNLKEDEVRCRVSKALDSVGMSAYMQRPVQTLSGGQKQRVAIAGALAEACKVLLLDELTTFLDENDQTGVIKAVKNCLYASEGVTALWVTHRLEELEHADGAFYMEDGRVVKQGDGSSIRNFIQARQSFYLDQIDS</sequence>
<evidence type="ECO:0000256" key="4">
    <source>
        <dbReference type="SAM" id="MobiDB-lite"/>
    </source>
</evidence>
<dbReference type="Proteomes" id="UP001141552">
    <property type="component" value="Unassembled WGS sequence"/>
</dbReference>
<evidence type="ECO:0000259" key="5">
    <source>
        <dbReference type="PROSITE" id="PS50893"/>
    </source>
</evidence>